<dbReference type="PANTHER" id="PTHR48090:SF7">
    <property type="entry name" value="RFBJ PROTEIN"/>
    <property type="match status" value="1"/>
</dbReference>
<dbReference type="EC" id="2.4.2.53" evidence="2"/>
<dbReference type="GO" id="GO:0099621">
    <property type="term" value="F:undecaprenyl-phosphate 4-deoxy-4-formamido-L-arabinose transferase activity"/>
    <property type="evidence" value="ECO:0007669"/>
    <property type="project" value="UniProtKB-EC"/>
</dbReference>
<proteinExistence type="predicted"/>
<protein>
    <submittedName>
        <fullName evidence="2">Undecaprenyl-phosphate 4-deoxy-4-formamido-L-arabinose transferase</fullName>
        <ecNumber evidence="2">2.4.2.53</ecNumber>
    </submittedName>
</protein>
<accession>A0A380WLB3</accession>
<dbReference type="AlphaFoldDB" id="A0A380WLB3"/>
<dbReference type="SUPFAM" id="SSF53448">
    <property type="entry name" value="Nucleotide-diphospho-sugar transferases"/>
    <property type="match status" value="1"/>
</dbReference>
<keyword evidence="2" id="KW-0328">Glycosyltransferase</keyword>
<dbReference type="InterPro" id="IPR029044">
    <property type="entry name" value="Nucleotide-diphossugar_trans"/>
</dbReference>
<dbReference type="Proteomes" id="UP000254701">
    <property type="component" value="Unassembled WGS sequence"/>
</dbReference>
<evidence type="ECO:0000259" key="1">
    <source>
        <dbReference type="Pfam" id="PF00535"/>
    </source>
</evidence>
<dbReference type="InterPro" id="IPR001173">
    <property type="entry name" value="Glyco_trans_2-like"/>
</dbReference>
<dbReference type="Pfam" id="PF00535">
    <property type="entry name" value="Glycos_transf_2"/>
    <property type="match status" value="1"/>
</dbReference>
<reference evidence="2 3" key="1">
    <citation type="submission" date="2018-06" db="EMBL/GenBank/DDBJ databases">
        <authorList>
            <consortium name="Pathogen Informatics"/>
            <person name="Doyle S."/>
        </authorList>
    </citation>
    <scope>NUCLEOTIDE SEQUENCE [LARGE SCALE GENOMIC DNA]</scope>
    <source>
        <strain evidence="2 3">NCTC10684</strain>
    </source>
</reference>
<name>A0A380WLB3_AMIAI</name>
<feature type="domain" description="Glycosyltransferase 2-like" evidence="1">
    <location>
        <begin position="29"/>
        <end position="183"/>
    </location>
</feature>
<dbReference type="Gene3D" id="3.90.550.10">
    <property type="entry name" value="Spore Coat Polysaccharide Biosynthesis Protein SpsA, Chain A"/>
    <property type="match status" value="1"/>
</dbReference>
<keyword evidence="2" id="KW-0808">Transferase</keyword>
<dbReference type="PANTHER" id="PTHR48090">
    <property type="entry name" value="UNDECAPRENYL-PHOSPHATE 4-DEOXY-4-FORMAMIDO-L-ARABINOSE TRANSFERASE-RELATED"/>
    <property type="match status" value="1"/>
</dbReference>
<dbReference type="CDD" id="cd04179">
    <property type="entry name" value="DPM_DPG-synthase_like"/>
    <property type="match status" value="1"/>
</dbReference>
<sequence>MTAAAFPHRPAMEIFKLAGMPVGGTPRISVVVPAKNEAKNLPHVLPHIPAWVDEIILVDGNSTDDTIAVAKSLLPDIVVLQQDRRGKGAALRTGFNAAKGDIIVTLDADGSADPGEIPAFVGALLAGADFVKGSRFMQGGNTTDMEWYRRLGNWGLLTLVRIRFGGKFTDLCYGYNAFWRDVLPYLNIEDATGFEIETEMNVQALRANLNVFEVASKEFPRIHGVSNLRTIPDGWRVLKTIVRLGVSRPARPAVPPRSATGQHQPSV</sequence>
<evidence type="ECO:0000313" key="3">
    <source>
        <dbReference type="Proteomes" id="UP000254701"/>
    </source>
</evidence>
<evidence type="ECO:0000313" key="2">
    <source>
        <dbReference type="EMBL" id="SUU89102.1"/>
    </source>
</evidence>
<dbReference type="InterPro" id="IPR050256">
    <property type="entry name" value="Glycosyltransferase_2"/>
</dbReference>
<organism evidence="2 3">
    <name type="scientific">Aminobacter aminovorans</name>
    <name type="common">Chelatobacter heintzii</name>
    <dbReference type="NCBI Taxonomy" id="83263"/>
    <lineage>
        <taxon>Bacteria</taxon>
        <taxon>Pseudomonadati</taxon>
        <taxon>Pseudomonadota</taxon>
        <taxon>Alphaproteobacteria</taxon>
        <taxon>Hyphomicrobiales</taxon>
        <taxon>Phyllobacteriaceae</taxon>
        <taxon>Aminobacter</taxon>
    </lineage>
</organism>
<dbReference type="EMBL" id="UFSM01000001">
    <property type="protein sequence ID" value="SUU89102.1"/>
    <property type="molecule type" value="Genomic_DNA"/>
</dbReference>
<gene>
    <name evidence="2" type="primary">arnC_1</name>
    <name evidence="2" type="ORF">NCTC10684_02335</name>
</gene>